<dbReference type="EMBL" id="LR134523">
    <property type="protein sequence ID" value="VEJ36142.1"/>
    <property type="molecule type" value="Genomic_DNA"/>
</dbReference>
<dbReference type="GO" id="GO:0000287">
    <property type="term" value="F:magnesium ion binding"/>
    <property type="evidence" value="ECO:0007669"/>
    <property type="project" value="UniProtKB-UniRule"/>
</dbReference>
<comment type="function">
    <text evidence="11">Catalyzes the phosphorylation of the hydroxyl group of 4-methyl-5-beta-hydroxyethylthiazole (THZ).</text>
</comment>
<evidence type="ECO:0000256" key="3">
    <source>
        <dbReference type="ARBA" id="ARBA00004868"/>
    </source>
</evidence>
<comment type="cofactor">
    <cofactor evidence="2 11">
        <name>Mg(2+)</name>
        <dbReference type="ChEBI" id="CHEBI:18420"/>
    </cofactor>
</comment>
<gene>
    <name evidence="11 12" type="primary">thiM</name>
    <name evidence="12" type="ORF">NCTC13079_01339</name>
</gene>
<organism evidence="12 13">
    <name type="scientific">Aedoeadaptatus ivorii</name>
    <dbReference type="NCBI Taxonomy" id="54006"/>
    <lineage>
        <taxon>Bacteria</taxon>
        <taxon>Bacillati</taxon>
        <taxon>Bacillota</taxon>
        <taxon>Tissierellia</taxon>
        <taxon>Tissierellales</taxon>
        <taxon>Peptoniphilaceae</taxon>
        <taxon>Aedoeadaptatus</taxon>
    </lineage>
</organism>
<dbReference type="PIRSF" id="PIRSF000513">
    <property type="entry name" value="Thz_kinase"/>
    <property type="match status" value="1"/>
</dbReference>
<dbReference type="GO" id="GO:0004417">
    <property type="term" value="F:hydroxyethylthiazole kinase activity"/>
    <property type="evidence" value="ECO:0007669"/>
    <property type="project" value="UniProtKB-UniRule"/>
</dbReference>
<dbReference type="GO" id="GO:0005524">
    <property type="term" value="F:ATP binding"/>
    <property type="evidence" value="ECO:0007669"/>
    <property type="project" value="UniProtKB-UniRule"/>
</dbReference>
<dbReference type="InterPro" id="IPR029056">
    <property type="entry name" value="Ribokinase-like"/>
</dbReference>
<evidence type="ECO:0000256" key="1">
    <source>
        <dbReference type="ARBA" id="ARBA00001771"/>
    </source>
</evidence>
<keyword evidence="8 11" id="KW-0067">ATP-binding</keyword>
<protein>
    <recommendedName>
        <fullName evidence="11">Hydroxyethylthiazole kinase</fullName>
        <ecNumber evidence="11">2.7.1.50</ecNumber>
    </recommendedName>
    <alternativeName>
        <fullName evidence="11">4-methyl-5-beta-hydroxyethylthiazole kinase</fullName>
        <shortName evidence="11">TH kinase</shortName>
        <shortName evidence="11">Thz kinase</shortName>
    </alternativeName>
</protein>
<evidence type="ECO:0000313" key="13">
    <source>
        <dbReference type="Proteomes" id="UP000269544"/>
    </source>
</evidence>
<feature type="binding site" evidence="11">
    <location>
        <position position="201"/>
    </location>
    <ligand>
        <name>substrate</name>
    </ligand>
</feature>
<keyword evidence="10 11" id="KW-0784">Thiamine biosynthesis</keyword>
<evidence type="ECO:0000256" key="5">
    <source>
        <dbReference type="ARBA" id="ARBA00022723"/>
    </source>
</evidence>
<dbReference type="Gene3D" id="3.40.1190.20">
    <property type="match status" value="1"/>
</dbReference>
<sequence length="271" mass="28325">MREIREALIDAHRAVGKTNPVAPSITNFVTVEFVANAQLAIGGSAAMVYLPDEGEAMCRLAKSIYINVGTLIPSHKETVPRTVKCARENAAYVLDPVAAGMGDLRTELLQYMKAYPPRIIRGNASEILTVAKLWGLIDGTSGKVRGVDATESVETARAAAEHLAAYIGGAVAVSGKEDLVTDGKRTVVSKGGSAYFTRITGSGCSLGGVAAVYLAVADPFVAALAATNAYNVAGKRAEAQARGTASFQVEFLDALSNLTAEDIAACEMEEV</sequence>
<evidence type="ECO:0000256" key="10">
    <source>
        <dbReference type="ARBA" id="ARBA00022977"/>
    </source>
</evidence>
<feature type="binding site" evidence="11">
    <location>
        <position position="121"/>
    </location>
    <ligand>
        <name>ATP</name>
        <dbReference type="ChEBI" id="CHEBI:30616"/>
    </ligand>
</feature>
<feature type="binding site" evidence="11">
    <location>
        <position position="174"/>
    </location>
    <ligand>
        <name>ATP</name>
        <dbReference type="ChEBI" id="CHEBI:30616"/>
    </ligand>
</feature>
<keyword evidence="4 11" id="KW-0808">Transferase</keyword>
<reference evidence="12 13" key="1">
    <citation type="submission" date="2018-12" db="EMBL/GenBank/DDBJ databases">
        <authorList>
            <consortium name="Pathogen Informatics"/>
        </authorList>
    </citation>
    <scope>NUCLEOTIDE SEQUENCE [LARGE SCALE GENOMIC DNA]</scope>
    <source>
        <strain evidence="12 13">NCTC13079</strain>
    </source>
</reference>
<keyword evidence="5 11" id="KW-0479">Metal-binding</keyword>
<dbReference type="GO" id="GO:0009228">
    <property type="term" value="P:thiamine biosynthetic process"/>
    <property type="evidence" value="ECO:0007669"/>
    <property type="project" value="UniProtKB-KW"/>
</dbReference>
<dbReference type="UniPathway" id="UPA00060">
    <property type="reaction ID" value="UER00139"/>
</dbReference>
<dbReference type="CDD" id="cd01170">
    <property type="entry name" value="THZ_kinase"/>
    <property type="match status" value="1"/>
</dbReference>
<comment type="similarity">
    <text evidence="11">Belongs to the Thz kinase family.</text>
</comment>
<evidence type="ECO:0000256" key="2">
    <source>
        <dbReference type="ARBA" id="ARBA00001946"/>
    </source>
</evidence>
<dbReference type="KEGG" id="piv:NCTC13079_01339"/>
<evidence type="ECO:0000256" key="11">
    <source>
        <dbReference type="HAMAP-Rule" id="MF_00228"/>
    </source>
</evidence>
<keyword evidence="13" id="KW-1185">Reference proteome</keyword>
<evidence type="ECO:0000256" key="6">
    <source>
        <dbReference type="ARBA" id="ARBA00022741"/>
    </source>
</evidence>
<name>A0A3S4YQ88_9FIRM</name>
<keyword evidence="7 11" id="KW-0418">Kinase</keyword>
<feature type="binding site" evidence="11">
    <location>
        <position position="47"/>
    </location>
    <ligand>
        <name>substrate</name>
    </ligand>
</feature>
<dbReference type="SUPFAM" id="SSF53613">
    <property type="entry name" value="Ribokinase-like"/>
    <property type="match status" value="1"/>
</dbReference>
<dbReference type="NCBIfam" id="NF006830">
    <property type="entry name" value="PRK09355.1"/>
    <property type="match status" value="1"/>
</dbReference>
<dbReference type="RefSeq" id="WP_126466010.1">
    <property type="nucleotide sequence ID" value="NZ_JAUSWF010000007.1"/>
</dbReference>
<accession>A0A3S4YQ88</accession>
<evidence type="ECO:0000256" key="7">
    <source>
        <dbReference type="ARBA" id="ARBA00022777"/>
    </source>
</evidence>
<comment type="catalytic activity">
    <reaction evidence="1 11">
        <text>5-(2-hydroxyethyl)-4-methylthiazole + ATP = 4-methyl-5-(2-phosphooxyethyl)-thiazole + ADP + H(+)</text>
        <dbReference type="Rhea" id="RHEA:24212"/>
        <dbReference type="ChEBI" id="CHEBI:15378"/>
        <dbReference type="ChEBI" id="CHEBI:17957"/>
        <dbReference type="ChEBI" id="CHEBI:30616"/>
        <dbReference type="ChEBI" id="CHEBI:58296"/>
        <dbReference type="ChEBI" id="CHEBI:456216"/>
        <dbReference type="EC" id="2.7.1.50"/>
    </reaction>
</comment>
<dbReference type="InterPro" id="IPR000417">
    <property type="entry name" value="Hyethyz_kinase"/>
</dbReference>
<proteinExistence type="inferred from homology"/>
<dbReference type="PRINTS" id="PR01099">
    <property type="entry name" value="HYETHTZKNASE"/>
</dbReference>
<dbReference type="Pfam" id="PF02110">
    <property type="entry name" value="HK"/>
    <property type="match status" value="1"/>
</dbReference>
<evidence type="ECO:0000256" key="8">
    <source>
        <dbReference type="ARBA" id="ARBA00022840"/>
    </source>
</evidence>
<dbReference type="EC" id="2.7.1.50" evidence="11"/>
<evidence type="ECO:0000256" key="4">
    <source>
        <dbReference type="ARBA" id="ARBA00022679"/>
    </source>
</evidence>
<keyword evidence="6 11" id="KW-0547">Nucleotide-binding</keyword>
<evidence type="ECO:0000256" key="9">
    <source>
        <dbReference type="ARBA" id="ARBA00022842"/>
    </source>
</evidence>
<comment type="pathway">
    <text evidence="3 11">Cofactor biosynthesis; thiamine diphosphate biosynthesis; 4-methyl-5-(2-phosphoethyl)-thiazole from 5-(2-hydroxyethyl)-4-methylthiazole: step 1/1.</text>
</comment>
<dbReference type="GO" id="GO:0009229">
    <property type="term" value="P:thiamine diphosphate biosynthetic process"/>
    <property type="evidence" value="ECO:0007669"/>
    <property type="project" value="UniProtKB-UniRule"/>
</dbReference>
<dbReference type="OrthoDB" id="9778146at2"/>
<dbReference type="HAMAP" id="MF_00228">
    <property type="entry name" value="Thz_kinase"/>
    <property type="match status" value="1"/>
</dbReference>
<dbReference type="Proteomes" id="UP000269544">
    <property type="component" value="Chromosome"/>
</dbReference>
<keyword evidence="9 11" id="KW-0460">Magnesium</keyword>
<dbReference type="AlphaFoldDB" id="A0A3S4YQ88"/>
<evidence type="ECO:0000313" key="12">
    <source>
        <dbReference type="EMBL" id="VEJ36142.1"/>
    </source>
</evidence>